<proteinExistence type="predicted"/>
<dbReference type="OrthoDB" id="2205812at2759"/>
<protein>
    <recommendedName>
        <fullName evidence="3">Reverse transcriptase domain-containing protein</fullName>
    </recommendedName>
</protein>
<gene>
    <name evidence="1" type="ORF">BT96DRAFT_953372</name>
</gene>
<dbReference type="Proteomes" id="UP000799118">
    <property type="component" value="Unassembled WGS sequence"/>
</dbReference>
<evidence type="ECO:0008006" key="3">
    <source>
        <dbReference type="Google" id="ProtNLM"/>
    </source>
</evidence>
<keyword evidence="2" id="KW-1185">Reference proteome</keyword>
<dbReference type="EMBL" id="ML769387">
    <property type="protein sequence ID" value="KAE9409449.1"/>
    <property type="molecule type" value="Genomic_DNA"/>
</dbReference>
<sequence>MIQESDLKGYKIPGGIERLITNLFADDTSAFLNAADNFGDLQSILDSWCLASGAKFNIGKTNIIPIGTEAFHKQVIQSRKTGLDMMPLPENLHISKEGEAVRILGAWFGNKVDAEQVWAPVIEKIDTNLARWAKSGPTMDERRAIIQMVVGGMTQYLTVVQGMPKTY</sequence>
<evidence type="ECO:0000313" key="2">
    <source>
        <dbReference type="Proteomes" id="UP000799118"/>
    </source>
</evidence>
<reference evidence="1" key="1">
    <citation type="journal article" date="2019" name="Environ. Microbiol.">
        <title>Fungal ecological strategies reflected in gene transcription - a case study of two litter decomposers.</title>
        <authorList>
            <person name="Barbi F."/>
            <person name="Kohler A."/>
            <person name="Barry K."/>
            <person name="Baskaran P."/>
            <person name="Daum C."/>
            <person name="Fauchery L."/>
            <person name="Ihrmark K."/>
            <person name="Kuo A."/>
            <person name="LaButti K."/>
            <person name="Lipzen A."/>
            <person name="Morin E."/>
            <person name="Grigoriev I.V."/>
            <person name="Henrissat B."/>
            <person name="Lindahl B."/>
            <person name="Martin F."/>
        </authorList>
    </citation>
    <scope>NUCLEOTIDE SEQUENCE</scope>
    <source>
        <strain evidence="1">JB14</strain>
    </source>
</reference>
<name>A0A6A4IFU0_9AGAR</name>
<dbReference type="AlphaFoldDB" id="A0A6A4IFU0"/>
<organism evidence="1 2">
    <name type="scientific">Gymnopus androsaceus JB14</name>
    <dbReference type="NCBI Taxonomy" id="1447944"/>
    <lineage>
        <taxon>Eukaryota</taxon>
        <taxon>Fungi</taxon>
        <taxon>Dikarya</taxon>
        <taxon>Basidiomycota</taxon>
        <taxon>Agaricomycotina</taxon>
        <taxon>Agaricomycetes</taxon>
        <taxon>Agaricomycetidae</taxon>
        <taxon>Agaricales</taxon>
        <taxon>Marasmiineae</taxon>
        <taxon>Omphalotaceae</taxon>
        <taxon>Gymnopus</taxon>
    </lineage>
</organism>
<accession>A0A6A4IFU0</accession>
<evidence type="ECO:0000313" key="1">
    <source>
        <dbReference type="EMBL" id="KAE9409449.1"/>
    </source>
</evidence>